<feature type="region of interest" description="Disordered" evidence="1">
    <location>
        <begin position="44"/>
        <end position="111"/>
    </location>
</feature>
<feature type="region of interest" description="Disordered" evidence="1">
    <location>
        <begin position="1"/>
        <end position="25"/>
    </location>
</feature>
<organism evidence="2 3">
    <name type="scientific">Viridothelium virens</name>
    <name type="common">Speckled blister lichen</name>
    <name type="synonym">Trypethelium virens</name>
    <dbReference type="NCBI Taxonomy" id="1048519"/>
    <lineage>
        <taxon>Eukaryota</taxon>
        <taxon>Fungi</taxon>
        <taxon>Dikarya</taxon>
        <taxon>Ascomycota</taxon>
        <taxon>Pezizomycotina</taxon>
        <taxon>Dothideomycetes</taxon>
        <taxon>Dothideomycetes incertae sedis</taxon>
        <taxon>Trypetheliales</taxon>
        <taxon>Trypetheliaceae</taxon>
        <taxon>Viridothelium</taxon>
    </lineage>
</organism>
<gene>
    <name evidence="2" type="ORF">EV356DRAFT_566447</name>
</gene>
<evidence type="ECO:0000256" key="1">
    <source>
        <dbReference type="SAM" id="MobiDB-lite"/>
    </source>
</evidence>
<sequence length="111" mass="11554">MSSSGSYYRSSSSSSSSSRYSTGYAEPKSTLEILKILPTSITDHFSSGGRYTSTSSRQSSSSSSYGASYAGSSRSSSSYSSKPGKPVITYGGSSTNTGPRSTGGQDVGYWR</sequence>
<feature type="compositionally biased region" description="Low complexity" evidence="1">
    <location>
        <begin position="1"/>
        <end position="21"/>
    </location>
</feature>
<dbReference type="AlphaFoldDB" id="A0A6A6HB73"/>
<reference evidence="2" key="1">
    <citation type="journal article" date="2020" name="Stud. Mycol.">
        <title>101 Dothideomycetes genomes: a test case for predicting lifestyles and emergence of pathogens.</title>
        <authorList>
            <person name="Haridas S."/>
            <person name="Albert R."/>
            <person name="Binder M."/>
            <person name="Bloem J."/>
            <person name="Labutti K."/>
            <person name="Salamov A."/>
            <person name="Andreopoulos B."/>
            <person name="Baker S."/>
            <person name="Barry K."/>
            <person name="Bills G."/>
            <person name="Bluhm B."/>
            <person name="Cannon C."/>
            <person name="Castanera R."/>
            <person name="Culley D."/>
            <person name="Daum C."/>
            <person name="Ezra D."/>
            <person name="Gonzalez J."/>
            <person name="Henrissat B."/>
            <person name="Kuo A."/>
            <person name="Liang C."/>
            <person name="Lipzen A."/>
            <person name="Lutzoni F."/>
            <person name="Magnuson J."/>
            <person name="Mondo S."/>
            <person name="Nolan M."/>
            <person name="Ohm R."/>
            <person name="Pangilinan J."/>
            <person name="Park H.-J."/>
            <person name="Ramirez L."/>
            <person name="Alfaro M."/>
            <person name="Sun H."/>
            <person name="Tritt A."/>
            <person name="Yoshinaga Y."/>
            <person name="Zwiers L.-H."/>
            <person name="Turgeon B."/>
            <person name="Goodwin S."/>
            <person name="Spatafora J."/>
            <person name="Crous P."/>
            <person name="Grigoriev I."/>
        </authorList>
    </citation>
    <scope>NUCLEOTIDE SEQUENCE</scope>
    <source>
        <strain evidence="2">Tuck. ex Michener</strain>
    </source>
</reference>
<evidence type="ECO:0000313" key="2">
    <source>
        <dbReference type="EMBL" id="KAF2235287.1"/>
    </source>
</evidence>
<accession>A0A6A6HB73</accession>
<keyword evidence="3" id="KW-1185">Reference proteome</keyword>
<dbReference type="Proteomes" id="UP000800092">
    <property type="component" value="Unassembled WGS sequence"/>
</dbReference>
<proteinExistence type="predicted"/>
<evidence type="ECO:0000313" key="3">
    <source>
        <dbReference type="Proteomes" id="UP000800092"/>
    </source>
</evidence>
<dbReference type="EMBL" id="ML991792">
    <property type="protein sequence ID" value="KAF2235287.1"/>
    <property type="molecule type" value="Genomic_DNA"/>
</dbReference>
<protein>
    <submittedName>
        <fullName evidence="2">Uncharacterized protein</fullName>
    </submittedName>
</protein>
<name>A0A6A6HB73_VIRVR</name>
<feature type="compositionally biased region" description="Low complexity" evidence="1">
    <location>
        <begin position="46"/>
        <end position="81"/>
    </location>
</feature>
<feature type="compositionally biased region" description="Polar residues" evidence="1">
    <location>
        <begin position="91"/>
        <end position="104"/>
    </location>
</feature>